<sequence>MPTSYEKEVERLRKLFAELETDEDSDFGNEGNRPEDILEESFSNHESFSEYDTVSEKVLEMK</sequence>
<evidence type="ECO:0000313" key="3">
    <source>
        <dbReference type="Proteomes" id="UP000499080"/>
    </source>
</evidence>
<dbReference type="EMBL" id="BGPR01035244">
    <property type="protein sequence ID" value="GBO09981.1"/>
    <property type="molecule type" value="Genomic_DNA"/>
</dbReference>
<feature type="non-terminal residue" evidence="2">
    <location>
        <position position="62"/>
    </location>
</feature>
<keyword evidence="3" id="KW-1185">Reference proteome</keyword>
<proteinExistence type="predicted"/>
<dbReference type="OrthoDB" id="6466835at2759"/>
<dbReference type="Proteomes" id="UP000499080">
    <property type="component" value="Unassembled WGS sequence"/>
</dbReference>
<gene>
    <name evidence="2" type="ORF">AVEN_205049_1</name>
    <name evidence="1" type="ORF">AVEN_60399_1</name>
</gene>
<dbReference type="AlphaFoldDB" id="A0A4Y2UD93"/>
<evidence type="ECO:0000313" key="2">
    <source>
        <dbReference type="EMBL" id="GBO09981.1"/>
    </source>
</evidence>
<comment type="caution">
    <text evidence="2">The sequence shown here is derived from an EMBL/GenBank/DDBJ whole genome shotgun (WGS) entry which is preliminary data.</text>
</comment>
<organism evidence="2 3">
    <name type="scientific">Araneus ventricosus</name>
    <name type="common">Orbweaver spider</name>
    <name type="synonym">Epeira ventricosa</name>
    <dbReference type="NCBI Taxonomy" id="182803"/>
    <lineage>
        <taxon>Eukaryota</taxon>
        <taxon>Metazoa</taxon>
        <taxon>Ecdysozoa</taxon>
        <taxon>Arthropoda</taxon>
        <taxon>Chelicerata</taxon>
        <taxon>Arachnida</taxon>
        <taxon>Araneae</taxon>
        <taxon>Araneomorphae</taxon>
        <taxon>Entelegynae</taxon>
        <taxon>Araneoidea</taxon>
        <taxon>Araneidae</taxon>
        <taxon>Araneus</taxon>
    </lineage>
</organism>
<accession>A0A4Y2UD93</accession>
<evidence type="ECO:0000313" key="1">
    <source>
        <dbReference type="EMBL" id="GBO09980.1"/>
    </source>
</evidence>
<protein>
    <submittedName>
        <fullName evidence="2">Uncharacterized protein</fullName>
    </submittedName>
</protein>
<dbReference type="EMBL" id="BGPR01035243">
    <property type="protein sequence ID" value="GBO09980.1"/>
    <property type="molecule type" value="Genomic_DNA"/>
</dbReference>
<name>A0A4Y2UD93_ARAVE</name>
<reference evidence="2 3" key="1">
    <citation type="journal article" date="2019" name="Sci. Rep.">
        <title>Orb-weaving spider Araneus ventricosus genome elucidates the spidroin gene catalogue.</title>
        <authorList>
            <person name="Kono N."/>
            <person name="Nakamura H."/>
            <person name="Ohtoshi R."/>
            <person name="Moran D.A.P."/>
            <person name="Shinohara A."/>
            <person name="Yoshida Y."/>
            <person name="Fujiwara M."/>
            <person name="Mori M."/>
            <person name="Tomita M."/>
            <person name="Arakawa K."/>
        </authorList>
    </citation>
    <scope>NUCLEOTIDE SEQUENCE [LARGE SCALE GENOMIC DNA]</scope>
</reference>